<dbReference type="Pfam" id="PF02525">
    <property type="entry name" value="Flavodoxin_2"/>
    <property type="match status" value="1"/>
</dbReference>
<evidence type="ECO:0000313" key="3">
    <source>
        <dbReference type="EMBL" id="MBM6941428.1"/>
    </source>
</evidence>
<organism evidence="3 4">
    <name type="scientific">Limosilactobacillus coleohominis</name>
    <dbReference type="NCBI Taxonomy" id="181675"/>
    <lineage>
        <taxon>Bacteria</taxon>
        <taxon>Bacillati</taxon>
        <taxon>Bacillota</taxon>
        <taxon>Bacilli</taxon>
        <taxon>Lactobacillales</taxon>
        <taxon>Lactobacillaceae</taxon>
        <taxon>Limosilactobacillus</taxon>
    </lineage>
</organism>
<name>A0ABS2H379_9LACO</name>
<dbReference type="InterPro" id="IPR029039">
    <property type="entry name" value="Flavoprotein-like_sf"/>
</dbReference>
<proteinExistence type="predicted"/>
<evidence type="ECO:0000259" key="2">
    <source>
        <dbReference type="Pfam" id="PF02525"/>
    </source>
</evidence>
<gene>
    <name evidence="3" type="ORF">H5975_08360</name>
</gene>
<dbReference type="SUPFAM" id="SSF52218">
    <property type="entry name" value="Flavoproteins"/>
    <property type="match status" value="1"/>
</dbReference>
<keyword evidence="1" id="KW-0560">Oxidoreductase</keyword>
<dbReference type="PANTHER" id="PTHR47307:SF1">
    <property type="entry name" value="GLUTATHIONE-REGULATED POTASSIUM-EFFLUX SYSTEM ANCILLARY PROTEIN KEFG"/>
    <property type="match status" value="1"/>
</dbReference>
<evidence type="ECO:0000313" key="4">
    <source>
        <dbReference type="Proteomes" id="UP000785625"/>
    </source>
</evidence>
<dbReference type="EMBL" id="JACJKU010000172">
    <property type="protein sequence ID" value="MBM6941428.1"/>
    <property type="molecule type" value="Genomic_DNA"/>
</dbReference>
<keyword evidence="4" id="KW-1185">Reference proteome</keyword>
<dbReference type="Proteomes" id="UP000785625">
    <property type="component" value="Unassembled WGS sequence"/>
</dbReference>
<dbReference type="PANTHER" id="PTHR47307">
    <property type="entry name" value="GLUTATHIONE-REGULATED POTASSIUM-EFFLUX SYSTEM ANCILLARY PROTEIN KEFG"/>
    <property type="match status" value="1"/>
</dbReference>
<feature type="domain" description="Flavodoxin-like fold" evidence="2">
    <location>
        <begin position="1"/>
        <end position="166"/>
    </location>
</feature>
<evidence type="ECO:0000256" key="1">
    <source>
        <dbReference type="ARBA" id="ARBA00023002"/>
    </source>
</evidence>
<accession>A0ABS2H379</accession>
<dbReference type="RefSeq" id="WP_178660239.1">
    <property type="nucleotide sequence ID" value="NZ_JACJKU010000172.1"/>
</dbReference>
<dbReference type="Gene3D" id="3.40.50.360">
    <property type="match status" value="1"/>
</dbReference>
<dbReference type="InterPro" id="IPR003680">
    <property type="entry name" value="Flavodoxin_fold"/>
</dbReference>
<sequence length="180" mass="21147">MKTVILLFHPDMDRSLVNRKLIESAGMKRNITIRDMYALERDHQINVDQERQVLEQADRIVLQFPLRWYSAPSLLYKWMQEVFDDYWLHSGPEGSSILQGKELTLTVAYSEPSYDYTADGKYKYTLKQILRNFEVIAMHLGIKYCEPFTVYELDDLDKTAKAYAEMLGKDELPIQPLNDQ</sequence>
<comment type="caution">
    <text evidence="3">The sequence shown here is derived from an EMBL/GenBank/DDBJ whole genome shotgun (WGS) entry which is preliminary data.</text>
</comment>
<protein>
    <submittedName>
        <fullName evidence="3">NAD(P)H-dependent oxidoreductase</fullName>
    </submittedName>
</protein>
<reference evidence="3 4" key="1">
    <citation type="journal article" date="2021" name="Sci. Rep.">
        <title>The distribution of antibiotic resistance genes in chicken gut microbiota commensals.</title>
        <authorList>
            <person name="Juricova H."/>
            <person name="Matiasovicova J."/>
            <person name="Kubasova T."/>
            <person name="Cejkova D."/>
            <person name="Rychlik I."/>
        </authorList>
    </citation>
    <scope>NUCLEOTIDE SEQUENCE [LARGE SCALE GENOMIC DNA]</scope>
    <source>
        <strain evidence="3 4">An574</strain>
    </source>
</reference>
<dbReference type="InterPro" id="IPR046980">
    <property type="entry name" value="KefG/KefF"/>
</dbReference>